<evidence type="ECO:0000256" key="1">
    <source>
        <dbReference type="SAM" id="Phobius"/>
    </source>
</evidence>
<gene>
    <name evidence="2" type="ORF">NCTC11391_01146</name>
</gene>
<sequence length="83" mass="9892">MLTKYRQRLERILERLIWEQIASLLIRNKRLRAFLFISLGFAFNILFILYNLLVGQFSSSLGFYDLALYYGILAAMRVLVYCF</sequence>
<feature type="transmembrane region" description="Helical" evidence="1">
    <location>
        <begin position="33"/>
        <end position="54"/>
    </location>
</feature>
<dbReference type="EMBL" id="UHFA01000002">
    <property type="protein sequence ID" value="SUN36101.1"/>
    <property type="molecule type" value="Genomic_DNA"/>
</dbReference>
<proteinExistence type="predicted"/>
<dbReference type="RefSeq" id="WP_002999770.1">
    <property type="nucleotide sequence ID" value="NZ_UHFA01000002.1"/>
</dbReference>
<keyword evidence="1" id="KW-0812">Transmembrane</keyword>
<evidence type="ECO:0008006" key="4">
    <source>
        <dbReference type="Google" id="ProtNLM"/>
    </source>
</evidence>
<feature type="transmembrane region" description="Helical" evidence="1">
    <location>
        <begin position="66"/>
        <end position="82"/>
    </location>
</feature>
<keyword evidence="1" id="KW-0472">Membrane</keyword>
<organism evidence="2 3">
    <name type="scientific">Streptococcus downei MFe28</name>
    <dbReference type="NCBI Taxonomy" id="764290"/>
    <lineage>
        <taxon>Bacteria</taxon>
        <taxon>Bacillati</taxon>
        <taxon>Bacillota</taxon>
        <taxon>Bacilli</taxon>
        <taxon>Lactobacillales</taxon>
        <taxon>Streptococcaceae</taxon>
        <taxon>Streptococcus</taxon>
    </lineage>
</organism>
<dbReference type="Proteomes" id="UP000254082">
    <property type="component" value="Unassembled WGS sequence"/>
</dbReference>
<accession>A0A380JDL0</accession>
<name>A0A380JDL0_STRDO</name>
<evidence type="ECO:0000313" key="2">
    <source>
        <dbReference type="EMBL" id="SUN36101.1"/>
    </source>
</evidence>
<keyword evidence="3" id="KW-1185">Reference proteome</keyword>
<reference evidence="2 3" key="1">
    <citation type="submission" date="2018-06" db="EMBL/GenBank/DDBJ databases">
        <authorList>
            <consortium name="Pathogen Informatics"/>
            <person name="Doyle S."/>
        </authorList>
    </citation>
    <scope>NUCLEOTIDE SEQUENCE [LARGE SCALE GENOMIC DNA]</scope>
    <source>
        <strain evidence="3">NCTC 11391</strain>
    </source>
</reference>
<evidence type="ECO:0000313" key="3">
    <source>
        <dbReference type="Proteomes" id="UP000254082"/>
    </source>
</evidence>
<protein>
    <recommendedName>
        <fullName evidence="4">ABC transporter permease</fullName>
    </recommendedName>
</protein>
<keyword evidence="1" id="KW-1133">Transmembrane helix</keyword>
<dbReference type="AlphaFoldDB" id="A0A380JDL0"/>